<feature type="compositionally biased region" description="Basic residues" evidence="1">
    <location>
        <begin position="21"/>
        <end position="41"/>
    </location>
</feature>
<feature type="region of interest" description="Disordered" evidence="1">
    <location>
        <begin position="212"/>
        <end position="261"/>
    </location>
</feature>
<name>A0A9X6BKI2_XANCI</name>
<dbReference type="EMBL" id="CP066345">
    <property type="protein sequence ID" value="UVG61367.1"/>
    <property type="molecule type" value="Genomic_DNA"/>
</dbReference>
<evidence type="ECO:0000313" key="2">
    <source>
        <dbReference type="EMBL" id="UVG61367.1"/>
    </source>
</evidence>
<geneLocation type="plasmid" evidence="2 3">
    <name>pLMG696-2</name>
</geneLocation>
<accession>A0A9X6BKI2</accession>
<dbReference type="AlphaFoldDB" id="A0A9X6BKI2"/>
<reference evidence="2" key="1">
    <citation type="submission" date="2020-12" db="EMBL/GenBank/DDBJ databases">
        <title>Complete genome investigation of Xanthomonas citri pv. durantae LMG696.</title>
        <authorList>
            <person name="Rana R."/>
            <person name="Bansal K."/>
            <person name="Patil P.B."/>
        </authorList>
    </citation>
    <scope>NUCLEOTIDE SEQUENCE</scope>
    <source>
        <strain evidence="2">LMG696</strain>
        <plasmid evidence="2">pLMG696-2</plasmid>
    </source>
</reference>
<evidence type="ECO:0000256" key="1">
    <source>
        <dbReference type="SAM" id="MobiDB-lite"/>
    </source>
</evidence>
<dbReference type="Proteomes" id="UP000190508">
    <property type="component" value="Plasmid pLMG696-2"/>
</dbReference>
<dbReference type="RefSeq" id="WP_005918313.1">
    <property type="nucleotide sequence ID" value="NZ_CP066345.1"/>
</dbReference>
<feature type="region of interest" description="Disordered" evidence="1">
    <location>
        <begin position="1"/>
        <end position="44"/>
    </location>
</feature>
<keyword evidence="2" id="KW-0614">Plasmid</keyword>
<sequence length="274" mass="30014">MPAVDPGSHTPGPEPTATIGRPHKRVHWRQPKPPSGKKRRPAVLDATREALVRSLEQRRGSLWMRISRNVIVAGYALDKALTRVRALRKDGAESLLAMSVALLYLADVRTGFVGKPRQGGGPWQRYTLHDLAQLAYGAQTGAELERAKRSIDMMVSLGWAFPTKQVRRHTNAEGAVAWCSEPGVRRLNFQRLCDMAGTSWLLKRDRKHADQARGTGVASFAQAHARRQPQPPQEAATTSRAGDARPAAHRATGDPPGSAQSAVQHISDILALFK</sequence>
<proteinExistence type="predicted"/>
<organism evidence="2 3">
    <name type="scientific">Xanthomonas citri pv. durantae</name>
    <dbReference type="NCBI Taxonomy" id="487862"/>
    <lineage>
        <taxon>Bacteria</taxon>
        <taxon>Pseudomonadati</taxon>
        <taxon>Pseudomonadota</taxon>
        <taxon>Gammaproteobacteria</taxon>
        <taxon>Lysobacterales</taxon>
        <taxon>Lysobacteraceae</taxon>
        <taxon>Xanthomonas</taxon>
    </lineage>
</organism>
<gene>
    <name evidence="2" type="ORF">Xdur_023725</name>
</gene>
<protein>
    <submittedName>
        <fullName evidence="2">Uncharacterized protein</fullName>
    </submittedName>
</protein>
<evidence type="ECO:0000313" key="3">
    <source>
        <dbReference type="Proteomes" id="UP000190508"/>
    </source>
</evidence>